<keyword evidence="1" id="KW-0812">Transmembrane</keyword>
<keyword evidence="1" id="KW-0472">Membrane</keyword>
<keyword evidence="1" id="KW-1133">Transmembrane helix</keyword>
<comment type="caution">
    <text evidence="3">The sequence shown here is derived from an EMBL/GenBank/DDBJ whole genome shotgun (WGS) entry which is preliminary data.</text>
</comment>
<feature type="chain" id="PRO_5035244500" evidence="2">
    <location>
        <begin position="20"/>
        <end position="357"/>
    </location>
</feature>
<sequence length="357" mass="40569">MFKYLFTIIFSVCFVPLFAQNTDTALQRMIDSMKNHAAANKPATTIKDTSRKVVKVLPVKKDSGISPAIIPIDSLAAGDSTIIDSLKDSLHVDSALLAAQVIIKKPLNWQQDTAFMRLLNIDFIGNHIVTLIKDGTVRMVERKDFLFYLLLAVVLLLAIIRQLFPKYLQNVFHIMFQASFRQKQTREQLMQETLPSLLMNILFVIVCGLFIAILAYQRQWLQADFWQLSLYSITVLALAYMFKYLIIQFMGWAFQAKEPAAVYGFIVFMINKVIGLALLPLLLMVAFSSGYIVDITVTVAAVVVILLFLFRYIVSLTVMRGTLQVHPIHFFIYLCAVEIVPMLIIYKVLFSYVGKSI</sequence>
<keyword evidence="4" id="KW-1185">Reference proteome</keyword>
<dbReference type="Proteomes" id="UP000598971">
    <property type="component" value="Unassembled WGS sequence"/>
</dbReference>
<evidence type="ECO:0000256" key="1">
    <source>
        <dbReference type="SAM" id="Phobius"/>
    </source>
</evidence>
<evidence type="ECO:0000313" key="4">
    <source>
        <dbReference type="Proteomes" id="UP000598971"/>
    </source>
</evidence>
<dbReference type="Pfam" id="PF14093">
    <property type="entry name" value="DUF4271"/>
    <property type="match status" value="1"/>
</dbReference>
<feature type="transmembrane region" description="Helical" evidence="1">
    <location>
        <begin position="197"/>
        <end position="216"/>
    </location>
</feature>
<accession>A0A8J8JXK4</accession>
<evidence type="ECO:0000313" key="3">
    <source>
        <dbReference type="EMBL" id="NNV56436.1"/>
    </source>
</evidence>
<feature type="transmembrane region" description="Helical" evidence="1">
    <location>
        <begin position="291"/>
        <end position="310"/>
    </location>
</feature>
<feature type="transmembrane region" description="Helical" evidence="1">
    <location>
        <begin position="145"/>
        <end position="164"/>
    </location>
</feature>
<keyword evidence="2" id="KW-0732">Signal</keyword>
<reference evidence="3" key="1">
    <citation type="submission" date="2019-10" db="EMBL/GenBank/DDBJ databases">
        <title>Draft genome sequence of Panacibacter sp. KCS-6.</title>
        <authorList>
            <person name="Yim K.J."/>
        </authorList>
    </citation>
    <scope>NUCLEOTIDE SEQUENCE</scope>
    <source>
        <strain evidence="3">KCS-6</strain>
    </source>
</reference>
<organism evidence="3 4">
    <name type="scientific">Limnovirga soli</name>
    <dbReference type="NCBI Taxonomy" id="2656915"/>
    <lineage>
        <taxon>Bacteria</taxon>
        <taxon>Pseudomonadati</taxon>
        <taxon>Bacteroidota</taxon>
        <taxon>Chitinophagia</taxon>
        <taxon>Chitinophagales</taxon>
        <taxon>Chitinophagaceae</taxon>
        <taxon>Limnovirga</taxon>
    </lineage>
</organism>
<feature type="transmembrane region" description="Helical" evidence="1">
    <location>
        <begin position="260"/>
        <end position="284"/>
    </location>
</feature>
<feature type="transmembrane region" description="Helical" evidence="1">
    <location>
        <begin position="330"/>
        <end position="350"/>
    </location>
</feature>
<feature type="signal peptide" evidence="2">
    <location>
        <begin position="1"/>
        <end position="19"/>
    </location>
</feature>
<dbReference type="InterPro" id="IPR025367">
    <property type="entry name" value="DUF4271"/>
</dbReference>
<name>A0A8J8JXK4_9BACT</name>
<evidence type="ECO:0000256" key="2">
    <source>
        <dbReference type="SAM" id="SignalP"/>
    </source>
</evidence>
<proteinExistence type="predicted"/>
<protein>
    <submittedName>
        <fullName evidence="3">DUF4271 domain-containing protein</fullName>
    </submittedName>
</protein>
<dbReference type="AlphaFoldDB" id="A0A8J8JXK4"/>
<dbReference type="EMBL" id="WHPF01000009">
    <property type="protein sequence ID" value="NNV56436.1"/>
    <property type="molecule type" value="Genomic_DNA"/>
</dbReference>
<gene>
    <name evidence="3" type="ORF">GD597_13275</name>
</gene>
<feature type="transmembrane region" description="Helical" evidence="1">
    <location>
        <begin position="228"/>
        <end position="254"/>
    </location>
</feature>